<dbReference type="InterPro" id="IPR035892">
    <property type="entry name" value="C2_domain_sf"/>
</dbReference>
<dbReference type="GO" id="GO:0070382">
    <property type="term" value="C:exocytic vesicle"/>
    <property type="evidence" value="ECO:0007669"/>
    <property type="project" value="TreeGrafter"/>
</dbReference>
<dbReference type="InterPro" id="IPR013083">
    <property type="entry name" value="Znf_RING/FYVE/PHD"/>
</dbReference>
<evidence type="ECO:0000313" key="11">
    <source>
        <dbReference type="Ensembl" id="ENSSVLP00005021413.1"/>
    </source>
</evidence>
<evidence type="ECO:0000256" key="2">
    <source>
        <dbReference type="ARBA" id="ARBA00022737"/>
    </source>
</evidence>
<dbReference type="CDD" id="cd08392">
    <property type="entry name" value="C2A_SLP-3"/>
    <property type="match status" value="1"/>
</dbReference>
<dbReference type="PROSITE" id="PS50004">
    <property type="entry name" value="C2"/>
    <property type="match status" value="2"/>
</dbReference>
<dbReference type="Pfam" id="PF02318">
    <property type="entry name" value="FYVE_2"/>
    <property type="match status" value="1"/>
</dbReference>
<feature type="domain" description="C2" evidence="9">
    <location>
        <begin position="394"/>
        <end position="524"/>
    </location>
</feature>
<reference evidence="11" key="2">
    <citation type="submission" date="2025-09" db="UniProtKB">
        <authorList>
            <consortium name="Ensembl"/>
        </authorList>
    </citation>
    <scope>IDENTIFICATION</scope>
</reference>
<dbReference type="PANTHER" id="PTHR45716">
    <property type="entry name" value="BITESIZE, ISOFORM I"/>
    <property type="match status" value="1"/>
</dbReference>
<dbReference type="Pfam" id="PF00168">
    <property type="entry name" value="C2"/>
    <property type="match status" value="2"/>
</dbReference>
<dbReference type="InterPro" id="IPR011011">
    <property type="entry name" value="Znf_FYVE_PHD"/>
</dbReference>
<proteinExistence type="predicted"/>
<dbReference type="InterPro" id="IPR010911">
    <property type="entry name" value="Rab_BD"/>
</dbReference>
<reference evidence="11" key="1">
    <citation type="submission" date="2025-08" db="UniProtKB">
        <authorList>
            <consortium name="Ensembl"/>
        </authorList>
    </citation>
    <scope>IDENTIFICATION</scope>
</reference>
<evidence type="ECO:0000259" key="9">
    <source>
        <dbReference type="PROSITE" id="PS50004"/>
    </source>
</evidence>
<dbReference type="SMART" id="SM00239">
    <property type="entry name" value="C2"/>
    <property type="match status" value="2"/>
</dbReference>
<dbReference type="PANTHER" id="PTHR45716:SF1">
    <property type="entry name" value="SYNAPTOTAGMIN-LIKE PROTEIN 3"/>
    <property type="match status" value="1"/>
</dbReference>
<dbReference type="Proteomes" id="UP000694564">
    <property type="component" value="Chromosome 7"/>
</dbReference>
<evidence type="ECO:0000256" key="6">
    <source>
        <dbReference type="ARBA" id="ARBA00072165"/>
    </source>
</evidence>
<keyword evidence="3" id="KW-0472">Membrane</keyword>
<dbReference type="PROSITE" id="PS50916">
    <property type="entry name" value="RABBD"/>
    <property type="match status" value="1"/>
</dbReference>
<accession>A0A8D2DB05</accession>
<dbReference type="SUPFAM" id="SSF49562">
    <property type="entry name" value="C2 domain (Calcium/lipid-binding domain, CaLB)"/>
    <property type="match status" value="2"/>
</dbReference>
<dbReference type="GO" id="GO:0031267">
    <property type="term" value="F:small GTPase binding"/>
    <property type="evidence" value="ECO:0007669"/>
    <property type="project" value="InterPro"/>
</dbReference>
<dbReference type="OrthoDB" id="195679at2759"/>
<dbReference type="CDD" id="cd04020">
    <property type="entry name" value="C2B_SLP_1-2-3-4"/>
    <property type="match status" value="1"/>
</dbReference>
<comment type="function">
    <text evidence="4">May act as Rab effector protein and play a role in vesicle trafficking. Binds phospholipids in the presence of calcium ions.</text>
</comment>
<comment type="subcellular location">
    <subcellularLocation>
        <location evidence="1">Endomembrane system</location>
        <topology evidence="1">Peripheral membrane protein</topology>
    </subcellularLocation>
</comment>
<gene>
    <name evidence="11" type="primary">SYTL3</name>
</gene>
<dbReference type="FunFam" id="2.60.40.150:FF:000152">
    <property type="entry name" value="Synaptotagmin like 3"/>
    <property type="match status" value="1"/>
</dbReference>
<dbReference type="InterPro" id="IPR000008">
    <property type="entry name" value="C2_dom"/>
</dbReference>
<sequence length="541" mass="60920">MAHEVNLDSLKELELEAILQVLYRDQAVQSIEQERIRKLKTHLQHLRWKGARNPSHEYKENSCARCQRPLGLLLNRGAVCQGCSHRVCSDCRVFLRRTHVWKCTVCFEDRNVKIKTGEWFFEERAKKFPTEGKRETAGARLLQSYQRLSKISVVPPTPPPLSENQCSGSPGRKVSTPDISKPLPQEDPRRSASLALKQDALPLGPTVCPLFTGGLRHGSLISINSTCTEMGNFDNANVTGEIEFAIRYCFKTHSLEICIKTCKNLAYGEEKKKKCNPYVKTYLLPDRSSQGKRKTGVQKNTLDPTFQETLKYQVEAAQLATRQLQVSVWHLGTLARRVFLGEVMVPLATWDFEDRATQSFRWYPLRAKTEKYEDSVPQNNGELAVRAKLVLPAGPRKLQETLEGTDQPSLNGQLCLVVLGAKNLPVRSDGTLNSFVKGCLTLPDQQKLRLRSPVLKKQACPQWKHSFVFNGVSRSQLRQSSLELTVWDQAIFGMSDRLLGGARLGSKGDAVGADPGSQSRLQWQKVLSSPNLWTDMTLILH</sequence>
<dbReference type="Gene3D" id="2.60.40.150">
    <property type="entry name" value="C2 domain"/>
    <property type="match status" value="2"/>
</dbReference>
<dbReference type="InterPro" id="IPR043567">
    <property type="entry name" value="SYTL1-5_C2B"/>
</dbReference>
<dbReference type="Gene3D" id="3.30.40.10">
    <property type="entry name" value="Zinc/RING finger domain, C3HC4 (zinc finger)"/>
    <property type="match status" value="1"/>
</dbReference>
<dbReference type="Ensembl" id="ENSSVLT00005023856.1">
    <property type="protein sequence ID" value="ENSSVLP00005021413.1"/>
    <property type="gene ID" value="ENSSVLG00005016826.1"/>
</dbReference>
<dbReference type="GO" id="GO:0005886">
    <property type="term" value="C:plasma membrane"/>
    <property type="evidence" value="ECO:0007669"/>
    <property type="project" value="TreeGrafter"/>
</dbReference>
<evidence type="ECO:0000256" key="5">
    <source>
        <dbReference type="ARBA" id="ARBA00061727"/>
    </source>
</evidence>
<evidence type="ECO:0000256" key="7">
    <source>
        <dbReference type="ARBA" id="ARBA00075527"/>
    </source>
</evidence>
<keyword evidence="12" id="KW-1185">Reference proteome</keyword>
<evidence type="ECO:0000256" key="3">
    <source>
        <dbReference type="ARBA" id="ARBA00023136"/>
    </source>
</evidence>
<evidence type="ECO:0000256" key="4">
    <source>
        <dbReference type="ARBA" id="ARBA00059959"/>
    </source>
</evidence>
<feature type="domain" description="RabBD" evidence="10">
    <location>
        <begin position="4"/>
        <end position="123"/>
    </location>
</feature>
<organism evidence="11 12">
    <name type="scientific">Sciurus vulgaris</name>
    <name type="common">Eurasian red squirrel</name>
    <dbReference type="NCBI Taxonomy" id="55149"/>
    <lineage>
        <taxon>Eukaryota</taxon>
        <taxon>Metazoa</taxon>
        <taxon>Chordata</taxon>
        <taxon>Craniata</taxon>
        <taxon>Vertebrata</taxon>
        <taxon>Euteleostomi</taxon>
        <taxon>Mammalia</taxon>
        <taxon>Eutheria</taxon>
        <taxon>Euarchontoglires</taxon>
        <taxon>Glires</taxon>
        <taxon>Rodentia</taxon>
        <taxon>Sciuromorpha</taxon>
        <taxon>Sciuridae</taxon>
        <taxon>Sciurinae</taxon>
        <taxon>Sciurini</taxon>
        <taxon>Sciurus</taxon>
    </lineage>
</organism>
<evidence type="ECO:0000256" key="8">
    <source>
        <dbReference type="SAM" id="MobiDB-lite"/>
    </source>
</evidence>
<dbReference type="SUPFAM" id="SSF57903">
    <property type="entry name" value="FYVE/PHD zinc finger"/>
    <property type="match status" value="1"/>
</dbReference>
<protein>
    <recommendedName>
        <fullName evidence="6">Synaptotagmin-like protein 3</fullName>
    </recommendedName>
    <alternativeName>
        <fullName evidence="7">Exophilin-6</fullName>
    </alternativeName>
</protein>
<name>A0A8D2DB05_SCIVU</name>
<dbReference type="GeneTree" id="ENSGT00940000160610"/>
<dbReference type="AlphaFoldDB" id="A0A8D2DB05"/>
<dbReference type="GO" id="GO:0006887">
    <property type="term" value="P:exocytosis"/>
    <property type="evidence" value="ECO:0007669"/>
    <property type="project" value="TreeGrafter"/>
</dbReference>
<comment type="subunit">
    <text evidence="5">Monomer. Binds NRXN1. Binds RAB27A that has been activated by GTP-binding via its N-terminus.</text>
</comment>
<feature type="domain" description="C2" evidence="9">
    <location>
        <begin position="238"/>
        <end position="360"/>
    </location>
</feature>
<evidence type="ECO:0000259" key="10">
    <source>
        <dbReference type="PROSITE" id="PS50916"/>
    </source>
</evidence>
<keyword evidence="2" id="KW-0677">Repeat</keyword>
<dbReference type="GO" id="GO:0042043">
    <property type="term" value="F:neurexin family protein binding"/>
    <property type="evidence" value="ECO:0007669"/>
    <property type="project" value="TreeGrafter"/>
</dbReference>
<evidence type="ECO:0000313" key="12">
    <source>
        <dbReference type="Proteomes" id="UP000694564"/>
    </source>
</evidence>
<feature type="region of interest" description="Disordered" evidence="8">
    <location>
        <begin position="152"/>
        <end position="189"/>
    </location>
</feature>
<dbReference type="GO" id="GO:0006886">
    <property type="term" value="P:intracellular protein transport"/>
    <property type="evidence" value="ECO:0007669"/>
    <property type="project" value="InterPro"/>
</dbReference>
<dbReference type="FunFam" id="3.30.40.10:FF:000018">
    <property type="entry name" value="Synaptotagmin-like 5, isoform CRA_a"/>
    <property type="match status" value="1"/>
</dbReference>
<dbReference type="InterPro" id="IPR041282">
    <property type="entry name" value="FYVE_2"/>
</dbReference>
<evidence type="ECO:0000256" key="1">
    <source>
        <dbReference type="ARBA" id="ARBA00004184"/>
    </source>
</evidence>
<dbReference type="FunFam" id="2.60.40.150:FF:000006">
    <property type="entry name" value="Synaptotagmin-like 5, isoform CRA_a"/>
    <property type="match status" value="1"/>
</dbReference>